<dbReference type="SMART" id="SM00316">
    <property type="entry name" value="S1"/>
    <property type="match status" value="1"/>
</dbReference>
<comment type="function">
    <text evidence="7">Participates in both transcription termination and antitermination.</text>
</comment>
<evidence type="ECO:0000256" key="1">
    <source>
        <dbReference type="ARBA" id="ARBA00022472"/>
    </source>
</evidence>
<feature type="domain" description="S1 motif" evidence="9">
    <location>
        <begin position="135"/>
        <end position="199"/>
    </location>
</feature>
<dbReference type="InterPro" id="IPR012340">
    <property type="entry name" value="NA-bd_OB-fold"/>
</dbReference>
<dbReference type="GO" id="GO:0005829">
    <property type="term" value="C:cytosol"/>
    <property type="evidence" value="ECO:0007669"/>
    <property type="project" value="TreeGrafter"/>
</dbReference>
<dbReference type="Pfam" id="PF00575">
    <property type="entry name" value="S1"/>
    <property type="match status" value="1"/>
</dbReference>
<dbReference type="SMART" id="SM00322">
    <property type="entry name" value="KH"/>
    <property type="match status" value="2"/>
</dbReference>
<evidence type="ECO:0000256" key="7">
    <source>
        <dbReference type="HAMAP-Rule" id="MF_00945"/>
    </source>
</evidence>
<evidence type="ECO:0000313" key="11">
    <source>
        <dbReference type="Proteomes" id="UP000295064"/>
    </source>
</evidence>
<keyword evidence="1 7" id="KW-0806">Transcription termination</keyword>
<dbReference type="CDD" id="cd22529">
    <property type="entry name" value="KH-II_NusA_rpt2"/>
    <property type="match status" value="1"/>
</dbReference>
<dbReference type="InterPro" id="IPR030842">
    <property type="entry name" value="TF_NusA_bacterial"/>
</dbReference>
<dbReference type="InterPro" id="IPR015946">
    <property type="entry name" value="KH_dom-like_a/b"/>
</dbReference>
<keyword evidence="5 7" id="KW-0805">Transcription regulation</keyword>
<dbReference type="EMBL" id="SNWX01000011">
    <property type="protein sequence ID" value="TDO89355.1"/>
    <property type="molecule type" value="Genomic_DNA"/>
</dbReference>
<dbReference type="PROSITE" id="PS50126">
    <property type="entry name" value="S1"/>
    <property type="match status" value="1"/>
</dbReference>
<evidence type="ECO:0000259" key="9">
    <source>
        <dbReference type="PROSITE" id="PS50126"/>
    </source>
</evidence>
<evidence type="ECO:0000256" key="4">
    <source>
        <dbReference type="ARBA" id="ARBA00022884"/>
    </source>
</evidence>
<dbReference type="FunFam" id="3.30.300.20:FF:000005">
    <property type="entry name" value="Transcription termination/antitermination protein NusA"/>
    <property type="match status" value="1"/>
</dbReference>
<dbReference type="InterPro" id="IPR013735">
    <property type="entry name" value="TF_NusA_N"/>
</dbReference>
<dbReference type="PANTHER" id="PTHR22648:SF0">
    <property type="entry name" value="TRANSCRIPTION TERMINATION_ANTITERMINATION PROTEIN NUSA"/>
    <property type="match status" value="1"/>
</dbReference>
<organism evidence="10 11">
    <name type="scientific">Halanaerobium saccharolyticum</name>
    <dbReference type="NCBI Taxonomy" id="43595"/>
    <lineage>
        <taxon>Bacteria</taxon>
        <taxon>Bacillati</taxon>
        <taxon>Bacillota</taxon>
        <taxon>Clostridia</taxon>
        <taxon>Halanaerobiales</taxon>
        <taxon>Halanaerobiaceae</taxon>
        <taxon>Halanaerobium</taxon>
    </lineage>
</organism>
<evidence type="ECO:0000256" key="2">
    <source>
        <dbReference type="ARBA" id="ARBA00022490"/>
    </source>
</evidence>
<dbReference type="Pfam" id="PF13184">
    <property type="entry name" value="KH_NusA_1st"/>
    <property type="match status" value="1"/>
</dbReference>
<feature type="region of interest" description="Disordered" evidence="8">
    <location>
        <begin position="359"/>
        <end position="405"/>
    </location>
</feature>
<protein>
    <recommendedName>
        <fullName evidence="7">Transcription termination/antitermination protein NusA</fullName>
    </recommendedName>
</protein>
<accession>A0A4R6LPL4</accession>
<dbReference type="FunFam" id="3.30.1480.10:FF:000002">
    <property type="entry name" value="Transcription termination/antitermination protein NusA"/>
    <property type="match status" value="1"/>
</dbReference>
<dbReference type="PROSITE" id="PS50084">
    <property type="entry name" value="KH_TYPE_1"/>
    <property type="match status" value="1"/>
</dbReference>
<dbReference type="GO" id="GO:0006353">
    <property type="term" value="P:DNA-templated transcription termination"/>
    <property type="evidence" value="ECO:0007669"/>
    <property type="project" value="UniProtKB-UniRule"/>
</dbReference>
<reference evidence="10 11" key="1">
    <citation type="submission" date="2019-03" db="EMBL/GenBank/DDBJ databases">
        <title>Subsurface microbial communities from deep shales in Ohio and West Virginia, USA.</title>
        <authorList>
            <person name="Wrighton K."/>
        </authorList>
    </citation>
    <scope>NUCLEOTIDE SEQUENCE [LARGE SCALE GENOMIC DNA]</scope>
    <source>
        <strain evidence="10 11">MA284_T2</strain>
    </source>
</reference>
<dbReference type="SUPFAM" id="SSF50249">
    <property type="entry name" value="Nucleic acid-binding proteins"/>
    <property type="match status" value="1"/>
</dbReference>
<dbReference type="CDD" id="cd02134">
    <property type="entry name" value="KH-II_NusA_rpt1"/>
    <property type="match status" value="1"/>
</dbReference>
<dbReference type="FunFam" id="3.30.300.20:FF:000002">
    <property type="entry name" value="Transcription termination/antitermination protein NusA"/>
    <property type="match status" value="1"/>
</dbReference>
<dbReference type="GO" id="GO:0031564">
    <property type="term" value="P:transcription antitermination"/>
    <property type="evidence" value="ECO:0007669"/>
    <property type="project" value="UniProtKB-UniRule"/>
</dbReference>
<dbReference type="HAMAP" id="MF_00945_B">
    <property type="entry name" value="NusA_B"/>
    <property type="match status" value="1"/>
</dbReference>
<dbReference type="SUPFAM" id="SSF54814">
    <property type="entry name" value="Prokaryotic type KH domain (KH-domain type II)"/>
    <property type="match status" value="2"/>
</dbReference>
<feature type="compositionally biased region" description="Acidic residues" evidence="8">
    <location>
        <begin position="362"/>
        <end position="372"/>
    </location>
</feature>
<comment type="similarity">
    <text evidence="7">Belongs to the NusA family.</text>
</comment>
<keyword evidence="4 7" id="KW-0694">RNA-binding</keyword>
<dbReference type="NCBIfam" id="TIGR01953">
    <property type="entry name" value="NusA"/>
    <property type="match status" value="1"/>
</dbReference>
<dbReference type="Gene3D" id="2.40.50.140">
    <property type="entry name" value="Nucleic acid-binding proteins"/>
    <property type="match status" value="1"/>
</dbReference>
<dbReference type="RefSeq" id="WP_133515009.1">
    <property type="nucleotide sequence ID" value="NZ_SNWX01000011.1"/>
</dbReference>
<dbReference type="CDD" id="cd04455">
    <property type="entry name" value="S1_NusA"/>
    <property type="match status" value="1"/>
</dbReference>
<comment type="subunit">
    <text evidence="7">Monomer. Binds directly to the core enzyme of the DNA-dependent RNA polymerase and to nascent RNA.</text>
</comment>
<dbReference type="InterPro" id="IPR003029">
    <property type="entry name" value="S1_domain"/>
</dbReference>
<evidence type="ECO:0000313" key="10">
    <source>
        <dbReference type="EMBL" id="TDO89355.1"/>
    </source>
</evidence>
<dbReference type="AlphaFoldDB" id="A0A4R6LPL4"/>
<dbReference type="Gene3D" id="3.30.1480.10">
    <property type="entry name" value="NusA, N-terminal domain"/>
    <property type="match status" value="1"/>
</dbReference>
<evidence type="ECO:0000256" key="3">
    <source>
        <dbReference type="ARBA" id="ARBA00022814"/>
    </source>
</evidence>
<dbReference type="Proteomes" id="UP000295064">
    <property type="component" value="Unassembled WGS sequence"/>
</dbReference>
<sequence length="427" mass="47950">MNVEFIQALDDIEKDKGISKDVLLEAIETALVSAYKKDFGSKDNVRIEISAEAGEVEVYSRKEVVEEVENENSEISLTEARNIDNKYEIGDIVEIEVTPANFGRIAAQTAKQVVMQRIREAERDVIFDRYKEKEDELITGTIQRFHNDNILIDMGKTEALLPPSEQIAGERYEIGERIKLYVVEVSTTNKGPRILVSRTHPGLLKRLFEIEVPEIFQGLVEIKAVAREAGQRSKMAVSSSDSQVDPVGACVGPKGMRVQAVVEQLNNEKIDIVKWDEDPEEFVANALNPAEVVNVKINKSDKIARVVVPDFQLSLAIGKEGQNARLAAKLTGWKVDIKKESEIEEEPENIEEIKENASELAESLDEFEENEAELANTKTAVEEANKSDFEDEDEEKTVKKANDNLIDNMADEVEELENETEEAEKLD</sequence>
<dbReference type="Gene3D" id="3.30.300.20">
    <property type="match status" value="2"/>
</dbReference>
<dbReference type="GO" id="GO:0003700">
    <property type="term" value="F:DNA-binding transcription factor activity"/>
    <property type="evidence" value="ECO:0007669"/>
    <property type="project" value="InterPro"/>
</dbReference>
<dbReference type="InterPro" id="IPR010213">
    <property type="entry name" value="TF_NusA"/>
</dbReference>
<dbReference type="InterPro" id="IPR004087">
    <property type="entry name" value="KH_dom"/>
</dbReference>
<keyword evidence="6 7" id="KW-0804">Transcription</keyword>
<dbReference type="InterPro" id="IPR036555">
    <property type="entry name" value="NusA_N_sf"/>
</dbReference>
<gene>
    <name evidence="7" type="primary">nusA</name>
    <name evidence="10" type="ORF">DFR79_11117</name>
</gene>
<keyword evidence="3 7" id="KW-0889">Transcription antitermination</keyword>
<dbReference type="GO" id="GO:0003723">
    <property type="term" value="F:RNA binding"/>
    <property type="evidence" value="ECO:0007669"/>
    <property type="project" value="UniProtKB-UniRule"/>
</dbReference>
<evidence type="ECO:0000256" key="5">
    <source>
        <dbReference type="ARBA" id="ARBA00023015"/>
    </source>
</evidence>
<comment type="subcellular location">
    <subcellularLocation>
        <location evidence="7">Cytoplasm</location>
    </subcellularLocation>
</comment>
<dbReference type="SUPFAM" id="SSF69705">
    <property type="entry name" value="Transcription factor NusA, N-terminal domain"/>
    <property type="match status" value="1"/>
</dbReference>
<dbReference type="InterPro" id="IPR025249">
    <property type="entry name" value="TF_NusA_KH_1st"/>
</dbReference>
<dbReference type="InterPro" id="IPR058582">
    <property type="entry name" value="KH_NusA_2nd"/>
</dbReference>
<dbReference type="InterPro" id="IPR009019">
    <property type="entry name" value="KH_sf_prok-type"/>
</dbReference>
<proteinExistence type="inferred from homology"/>
<dbReference type="Pfam" id="PF26594">
    <property type="entry name" value="KH_NusA_2nd"/>
    <property type="match status" value="1"/>
</dbReference>
<comment type="caution">
    <text evidence="10">The sequence shown here is derived from an EMBL/GenBank/DDBJ whole genome shotgun (WGS) entry which is preliminary data.</text>
</comment>
<evidence type="ECO:0000256" key="6">
    <source>
        <dbReference type="ARBA" id="ARBA00023163"/>
    </source>
</evidence>
<keyword evidence="2 7" id="KW-0963">Cytoplasm</keyword>
<dbReference type="OrthoDB" id="9807233at2"/>
<dbReference type="Pfam" id="PF08529">
    <property type="entry name" value="NusA_N"/>
    <property type="match status" value="1"/>
</dbReference>
<name>A0A4R6LPL4_9FIRM</name>
<evidence type="ECO:0000256" key="8">
    <source>
        <dbReference type="SAM" id="MobiDB-lite"/>
    </source>
</evidence>
<dbReference type="PANTHER" id="PTHR22648">
    <property type="entry name" value="TRANSCRIPTION TERMINATION FACTOR NUSA"/>
    <property type="match status" value="1"/>
</dbReference>